<feature type="compositionally biased region" description="Basic and acidic residues" evidence="1">
    <location>
        <begin position="394"/>
        <end position="409"/>
    </location>
</feature>
<keyword evidence="4" id="KW-1185">Reference proteome</keyword>
<feature type="region of interest" description="Disordered" evidence="1">
    <location>
        <begin position="1"/>
        <end position="36"/>
    </location>
</feature>
<dbReference type="RefSeq" id="WP_196395109.1">
    <property type="nucleotide sequence ID" value="NZ_JADNYM010000002.1"/>
</dbReference>
<feature type="region of interest" description="Disordered" evidence="1">
    <location>
        <begin position="280"/>
        <end position="409"/>
    </location>
</feature>
<evidence type="ECO:0000313" key="4">
    <source>
        <dbReference type="Proteomes" id="UP000655366"/>
    </source>
</evidence>
<reference evidence="3 4" key="1">
    <citation type="submission" date="2020-11" db="EMBL/GenBank/DDBJ databases">
        <title>Arthrobacter antarcticus sp. nov., isolated from Antarctic Soil.</title>
        <authorList>
            <person name="Li J."/>
        </authorList>
    </citation>
    <scope>NUCLEOTIDE SEQUENCE [LARGE SCALE GENOMIC DNA]</scope>
    <source>
        <strain evidence="3 4">Z1-20</strain>
    </source>
</reference>
<keyword evidence="2" id="KW-0472">Membrane</keyword>
<feature type="compositionally biased region" description="Polar residues" evidence="1">
    <location>
        <begin position="315"/>
        <end position="327"/>
    </location>
</feature>
<feature type="transmembrane region" description="Helical" evidence="2">
    <location>
        <begin position="142"/>
        <end position="166"/>
    </location>
</feature>
<organism evidence="3 4">
    <name type="scientific">Arthrobacter terrae</name>
    <dbReference type="NCBI Taxonomy" id="2935737"/>
    <lineage>
        <taxon>Bacteria</taxon>
        <taxon>Bacillati</taxon>
        <taxon>Actinomycetota</taxon>
        <taxon>Actinomycetes</taxon>
        <taxon>Micrococcales</taxon>
        <taxon>Micrococcaceae</taxon>
        <taxon>Arthrobacter</taxon>
    </lineage>
</organism>
<keyword evidence="2" id="KW-0812">Transmembrane</keyword>
<feature type="compositionally biased region" description="Polar residues" evidence="1">
    <location>
        <begin position="25"/>
        <end position="36"/>
    </location>
</feature>
<feature type="transmembrane region" description="Helical" evidence="2">
    <location>
        <begin position="112"/>
        <end position="136"/>
    </location>
</feature>
<dbReference type="Proteomes" id="UP000655366">
    <property type="component" value="Unassembled WGS sequence"/>
</dbReference>
<evidence type="ECO:0000256" key="1">
    <source>
        <dbReference type="SAM" id="MobiDB-lite"/>
    </source>
</evidence>
<sequence>MTEQQFGADKGLGSRSDNGAEPAVGSTSLGAPGRSQTSQALLGPLTLRDVVALGSVVVIFIGSVLPLFRTDYYLNLWNGFSLFFLGIGVVLPLLTGVLFLTRRFSAGVKTRIGSLSVDQFGSVVASFATAFFFLYTVSDFRWAFLIGLIGSLGLLASTVVAPWLAFFAADFAHRPETPAHPVARDVVPAVAKPAVAKPVAAKPAVAEPAVAVPAAKSIGASTDAAQTDAAQSDAAQSDAAKPDAAKSDAAKPVVAQSAVAAKTDATQTAAAKPVVVTPGAAKPGAAKPDAAKPDAAKPAAAKLDGAKPDADRSASGKSAPTPDTSGQALPGVSHPAGSNALPSNAAGQNGAAQSALAQHTAETAAAAPRTAHNPTVDTHTHARPESIGATVDPGSRHDPDHSHDAGNRQGEKAVYDAFWFAVDRKRPVFDEKTGAFLYNVEPGNWILALKDRGHDFLVQNTEGRAGVLRDLRNIERAPESE</sequence>
<protein>
    <submittedName>
        <fullName evidence="3">Uncharacterized protein</fullName>
    </submittedName>
</protein>
<proteinExistence type="predicted"/>
<feature type="transmembrane region" description="Helical" evidence="2">
    <location>
        <begin position="80"/>
        <end position="100"/>
    </location>
</feature>
<accession>A0A931CNP2</accession>
<comment type="caution">
    <text evidence="3">The sequence shown here is derived from an EMBL/GenBank/DDBJ whole genome shotgun (WGS) entry which is preliminary data.</text>
</comment>
<feature type="compositionally biased region" description="Basic and acidic residues" evidence="1">
    <location>
        <begin position="240"/>
        <end position="249"/>
    </location>
</feature>
<feature type="compositionally biased region" description="Low complexity" evidence="1">
    <location>
        <begin position="223"/>
        <end position="239"/>
    </location>
</feature>
<keyword evidence="2" id="KW-1133">Transmembrane helix</keyword>
<evidence type="ECO:0000313" key="3">
    <source>
        <dbReference type="EMBL" id="MBG0738166.1"/>
    </source>
</evidence>
<evidence type="ECO:0000256" key="2">
    <source>
        <dbReference type="SAM" id="Phobius"/>
    </source>
</evidence>
<feature type="compositionally biased region" description="Basic and acidic residues" evidence="1">
    <location>
        <begin position="304"/>
        <end position="314"/>
    </location>
</feature>
<feature type="region of interest" description="Disordered" evidence="1">
    <location>
        <begin position="223"/>
        <end position="249"/>
    </location>
</feature>
<feature type="transmembrane region" description="Helical" evidence="2">
    <location>
        <begin position="50"/>
        <end position="68"/>
    </location>
</feature>
<feature type="compositionally biased region" description="Low complexity" evidence="1">
    <location>
        <begin position="343"/>
        <end position="371"/>
    </location>
</feature>
<gene>
    <name evidence="3" type="ORF">IV500_01780</name>
</gene>
<dbReference type="EMBL" id="JADNYM010000002">
    <property type="protein sequence ID" value="MBG0738166.1"/>
    <property type="molecule type" value="Genomic_DNA"/>
</dbReference>
<dbReference type="AlphaFoldDB" id="A0A931CNP2"/>
<name>A0A931CNP2_9MICC</name>